<evidence type="ECO:0000313" key="1">
    <source>
        <dbReference type="EMBL" id="AWV48026.1"/>
    </source>
</evidence>
<dbReference type="AlphaFoldDB" id="A0AAD0KWM3"/>
<dbReference type="Proteomes" id="UP000249682">
    <property type="component" value="Chromosome"/>
</dbReference>
<accession>A0AAD0KWM3</accession>
<name>A0AAD0KWM3_MYCLR</name>
<evidence type="ECO:0000313" key="2">
    <source>
        <dbReference type="Proteomes" id="UP000249682"/>
    </source>
</evidence>
<sequence>MIDGSEPKILRVIAHHAGECNMPSYDGPEEWDVANASLNTAYTEIGHDPTKYLHSAQVHLTSTVAGQGDEQLVILPEFKRIDCEYLDHFISSVYRHRADLREMSNVSHHFSISASRHRCRAAVSHCVFDRRE</sequence>
<dbReference type="EMBL" id="CP029543">
    <property type="protein sequence ID" value="AWV48026.1"/>
    <property type="molecule type" value="Genomic_DNA"/>
</dbReference>
<reference evidence="1 2" key="1">
    <citation type="submission" date="2018-05" db="EMBL/GenBank/DDBJ databases">
        <title>Evolution of small genomes with special reference to Mycobacterium leprae.</title>
        <authorList>
            <person name="Mohanty P.S."/>
            <person name="Bansal A.K."/>
            <person name="Gupta U.D."/>
            <person name="Naaz F."/>
            <person name="Dwivedi V.D."/>
            <person name="Singh H."/>
            <person name="Gupta G."/>
            <person name="Sharma S."/>
            <person name="Arora M."/>
        </authorList>
    </citation>
    <scope>NUCLEOTIDE SEQUENCE [LARGE SCALE GENOMIC DNA]</scope>
    <source>
        <strain evidence="1 2">MRHRU-235-G</strain>
    </source>
</reference>
<proteinExistence type="predicted"/>
<organism evidence="1 2">
    <name type="scientific">Mycobacterium leprae</name>
    <dbReference type="NCBI Taxonomy" id="1769"/>
    <lineage>
        <taxon>Bacteria</taxon>
        <taxon>Bacillati</taxon>
        <taxon>Actinomycetota</taxon>
        <taxon>Actinomycetes</taxon>
        <taxon>Mycobacteriales</taxon>
        <taxon>Mycobacteriaceae</taxon>
        <taxon>Mycobacterium</taxon>
    </lineage>
</organism>
<protein>
    <submittedName>
        <fullName evidence="1">Uncharacterized protein</fullName>
    </submittedName>
</protein>
<gene>
    <name evidence="1" type="ORF">DIJ64_07990</name>
</gene>